<proteinExistence type="predicted"/>
<sequence>MKLSTKGRYAVTAVMDLVLHQQQHPVTLSDISRRQGISLSYLEQLFSHLRRAGLVQGMRGPGGGYRLARSAEDVSVAEVITAVDGPIDMDGDRCLTHDLWDELSGQLHELLSDISLASLAEREAQIEQ</sequence>
<dbReference type="EMBL" id="WJPP01000001">
    <property type="protein sequence ID" value="MRH77124.1"/>
    <property type="molecule type" value="Genomic_DNA"/>
</dbReference>
<dbReference type="RefSeq" id="WP_153718204.1">
    <property type="nucleotide sequence ID" value="NZ_WJPP01000001.1"/>
</dbReference>
<dbReference type="GO" id="GO:0003700">
    <property type="term" value="F:DNA-binding transcription factor activity"/>
    <property type="evidence" value="ECO:0007669"/>
    <property type="project" value="TreeGrafter"/>
</dbReference>
<dbReference type="InterPro" id="IPR036390">
    <property type="entry name" value="WH_DNA-bd_sf"/>
</dbReference>
<comment type="caution">
    <text evidence="2">The sequence shown here is derived from an EMBL/GenBank/DDBJ whole genome shotgun (WGS) entry which is preliminary data.</text>
</comment>
<gene>
    <name evidence="2" type="ORF">GH984_00155</name>
</gene>
<dbReference type="Gene3D" id="1.10.10.10">
    <property type="entry name" value="Winged helix-like DNA-binding domain superfamily/Winged helix DNA-binding domain"/>
    <property type="match status" value="1"/>
</dbReference>
<dbReference type="AlphaFoldDB" id="A0A6N7QWU3"/>
<evidence type="ECO:0000313" key="2">
    <source>
        <dbReference type="EMBL" id="MRH77124.1"/>
    </source>
</evidence>
<dbReference type="PANTHER" id="PTHR33221:SF5">
    <property type="entry name" value="HTH-TYPE TRANSCRIPTIONAL REGULATOR ISCR"/>
    <property type="match status" value="1"/>
</dbReference>
<keyword evidence="1" id="KW-0238">DNA-binding</keyword>
<keyword evidence="3" id="KW-1185">Reference proteome</keyword>
<dbReference type="PROSITE" id="PS51197">
    <property type="entry name" value="HTH_RRF2_2"/>
    <property type="match status" value="1"/>
</dbReference>
<dbReference type="PANTHER" id="PTHR33221">
    <property type="entry name" value="WINGED HELIX-TURN-HELIX TRANSCRIPTIONAL REGULATOR, RRF2 FAMILY"/>
    <property type="match status" value="1"/>
</dbReference>
<dbReference type="GO" id="GO:0003677">
    <property type="term" value="F:DNA binding"/>
    <property type="evidence" value="ECO:0007669"/>
    <property type="project" value="UniProtKB-KW"/>
</dbReference>
<name>A0A6N7QWU3_9GAMM</name>
<organism evidence="2 3">
    <name type="scientific">Spiribacter salilacus</name>
    <dbReference type="NCBI Taxonomy" id="2664894"/>
    <lineage>
        <taxon>Bacteria</taxon>
        <taxon>Pseudomonadati</taxon>
        <taxon>Pseudomonadota</taxon>
        <taxon>Gammaproteobacteria</taxon>
        <taxon>Chromatiales</taxon>
        <taxon>Ectothiorhodospiraceae</taxon>
        <taxon>Spiribacter</taxon>
    </lineage>
</organism>
<evidence type="ECO:0000256" key="1">
    <source>
        <dbReference type="ARBA" id="ARBA00023125"/>
    </source>
</evidence>
<reference evidence="2 3" key="1">
    <citation type="submission" date="2019-11" db="EMBL/GenBank/DDBJ databases">
        <authorList>
            <person name="Zhang X.Y."/>
        </authorList>
    </citation>
    <scope>NUCLEOTIDE SEQUENCE [LARGE SCALE GENOMIC DNA]</scope>
    <source>
        <strain evidence="2 3">C176</strain>
    </source>
</reference>
<dbReference type="Proteomes" id="UP000433788">
    <property type="component" value="Unassembled WGS sequence"/>
</dbReference>
<dbReference type="GO" id="GO:0005829">
    <property type="term" value="C:cytosol"/>
    <property type="evidence" value="ECO:0007669"/>
    <property type="project" value="TreeGrafter"/>
</dbReference>
<dbReference type="SUPFAM" id="SSF46785">
    <property type="entry name" value="Winged helix' DNA-binding domain"/>
    <property type="match status" value="1"/>
</dbReference>
<dbReference type="NCBIfam" id="TIGR00738">
    <property type="entry name" value="rrf2_super"/>
    <property type="match status" value="1"/>
</dbReference>
<accession>A0A6N7QWU3</accession>
<evidence type="ECO:0000313" key="3">
    <source>
        <dbReference type="Proteomes" id="UP000433788"/>
    </source>
</evidence>
<protein>
    <submittedName>
        <fullName evidence="2">Rrf2 family transcriptional regulator</fullName>
    </submittedName>
</protein>
<dbReference type="InterPro" id="IPR036388">
    <property type="entry name" value="WH-like_DNA-bd_sf"/>
</dbReference>
<dbReference type="Pfam" id="PF02082">
    <property type="entry name" value="Rrf2"/>
    <property type="match status" value="1"/>
</dbReference>
<dbReference type="InterPro" id="IPR000944">
    <property type="entry name" value="Tscrpt_reg_Rrf2"/>
</dbReference>